<organism evidence="1">
    <name type="scientific">uncultured Sporomusa sp</name>
    <dbReference type="NCBI Taxonomy" id="307249"/>
    <lineage>
        <taxon>Bacteria</taxon>
        <taxon>Bacillati</taxon>
        <taxon>Bacillota</taxon>
        <taxon>Negativicutes</taxon>
        <taxon>Selenomonadales</taxon>
        <taxon>Sporomusaceae</taxon>
        <taxon>Sporomusa</taxon>
        <taxon>environmental samples</taxon>
    </lineage>
</organism>
<proteinExistence type="predicted"/>
<evidence type="ECO:0000313" key="1">
    <source>
        <dbReference type="EMBL" id="SCM83189.1"/>
    </source>
</evidence>
<name>A0A212M0L2_9FIRM</name>
<reference evidence="1" key="1">
    <citation type="submission" date="2016-08" db="EMBL/GenBank/DDBJ databases">
        <authorList>
            <person name="Seilhamer J.J."/>
        </authorList>
    </citation>
    <scope>NUCLEOTIDE SEQUENCE</scope>
    <source>
        <strain evidence="1">86</strain>
    </source>
</reference>
<dbReference type="EMBL" id="FMJE01000007">
    <property type="protein sequence ID" value="SCM83189.1"/>
    <property type="molecule type" value="Genomic_DNA"/>
</dbReference>
<protein>
    <submittedName>
        <fullName evidence="1">Uncharacterized protein</fullName>
    </submittedName>
</protein>
<dbReference type="RefSeq" id="WP_075757879.1">
    <property type="nucleotide sequence ID" value="NZ_LT608335.1"/>
</dbReference>
<accession>A0A212M0L2</accession>
<dbReference type="AlphaFoldDB" id="A0A212M0L2"/>
<sequence>MAYTTTPADNEVIANLPGDIRAVTATITSHTDATSGAHIASAVSYGTGTVKTALDTAAGHQANSSNPHGVTAAQTGAVELADAVTTVTANKIVKRDANGKVVGDITGNAATATYATTAGSASSANTATLATTATTANNIPIGDVGGNIWIA</sequence>
<gene>
    <name evidence="1" type="ORF">KL86SPO_70047</name>
</gene>